<dbReference type="Proteomes" id="UP001153954">
    <property type="component" value="Unassembled WGS sequence"/>
</dbReference>
<feature type="domain" description="FP protein C-terminal" evidence="3">
    <location>
        <begin position="262"/>
        <end position="311"/>
    </location>
</feature>
<dbReference type="AlphaFoldDB" id="A0AAU9UG36"/>
<evidence type="ECO:0000256" key="2">
    <source>
        <dbReference type="SAM" id="MobiDB-lite"/>
    </source>
</evidence>
<evidence type="ECO:0000259" key="3">
    <source>
        <dbReference type="Pfam" id="PF25298"/>
    </source>
</evidence>
<accession>A0AAU9UG36</accession>
<dbReference type="EMBL" id="CAKOGL010000017">
    <property type="protein sequence ID" value="CAH2096699.1"/>
    <property type="molecule type" value="Genomic_DNA"/>
</dbReference>
<comment type="caution">
    <text evidence="4">The sequence shown here is derived from an EMBL/GenBank/DDBJ whole genome shotgun (WGS) entry which is preliminary data.</text>
</comment>
<sequence>MSLQRTPPRNISTESACRPDALVSYGSDPQLLSQFTNEIREQNTPPNYVCFRNKRPRETGTSPSDFSRFKDEIKDLVTSLIGEQKQDIREISSSLKELAQINTGIESAVSLLTQQNENFRKKIEQLEQQSKKDREYISILENKIEDLQRWSRKSSIELKNVPRKSKENRSDLVNVVLNLSKTVNLELCPRDIKDVYRLKSKKESEKNPPVIVELPSTIMKTDLIKKIKEFNYKNKSKLQAKHLGFTINEDTPVFVSEQLTAKGSRLYFLSRDLVKTNKYKYCWTSYGKVFVRKDDTSKIIHIQNEAQIHHLMQEK</sequence>
<gene>
    <name evidence="4" type="ORF">EEDITHA_LOCUS12006</name>
</gene>
<evidence type="ECO:0000256" key="1">
    <source>
        <dbReference type="SAM" id="Coils"/>
    </source>
</evidence>
<keyword evidence="5" id="KW-1185">Reference proteome</keyword>
<keyword evidence="1" id="KW-0175">Coiled coil</keyword>
<dbReference type="Gene3D" id="1.20.5.170">
    <property type="match status" value="1"/>
</dbReference>
<feature type="region of interest" description="Disordered" evidence="2">
    <location>
        <begin position="43"/>
        <end position="67"/>
    </location>
</feature>
<feature type="coiled-coil region" evidence="1">
    <location>
        <begin position="109"/>
        <end position="143"/>
    </location>
</feature>
<evidence type="ECO:0000313" key="5">
    <source>
        <dbReference type="Proteomes" id="UP001153954"/>
    </source>
</evidence>
<reference evidence="4" key="1">
    <citation type="submission" date="2022-03" db="EMBL/GenBank/DDBJ databases">
        <authorList>
            <person name="Tunstrom K."/>
        </authorList>
    </citation>
    <scope>NUCLEOTIDE SEQUENCE</scope>
</reference>
<organism evidence="4 5">
    <name type="scientific">Euphydryas editha</name>
    <name type="common">Edith's checkerspot</name>
    <dbReference type="NCBI Taxonomy" id="104508"/>
    <lineage>
        <taxon>Eukaryota</taxon>
        <taxon>Metazoa</taxon>
        <taxon>Ecdysozoa</taxon>
        <taxon>Arthropoda</taxon>
        <taxon>Hexapoda</taxon>
        <taxon>Insecta</taxon>
        <taxon>Pterygota</taxon>
        <taxon>Neoptera</taxon>
        <taxon>Endopterygota</taxon>
        <taxon>Lepidoptera</taxon>
        <taxon>Glossata</taxon>
        <taxon>Ditrysia</taxon>
        <taxon>Papilionoidea</taxon>
        <taxon>Nymphalidae</taxon>
        <taxon>Nymphalinae</taxon>
        <taxon>Euphydryas</taxon>
    </lineage>
</organism>
<proteinExistence type="predicted"/>
<dbReference type="Pfam" id="PF25298">
    <property type="entry name" value="Baculo_FP_2nd"/>
    <property type="match status" value="1"/>
</dbReference>
<evidence type="ECO:0000313" key="4">
    <source>
        <dbReference type="EMBL" id="CAH2096699.1"/>
    </source>
</evidence>
<dbReference type="InterPro" id="IPR057251">
    <property type="entry name" value="FP_C"/>
</dbReference>
<name>A0AAU9UG36_EUPED</name>
<protein>
    <recommendedName>
        <fullName evidence="3">FP protein C-terminal domain-containing protein</fullName>
    </recommendedName>
</protein>